<name>A0A108CJR7_9BURK</name>
<reference evidence="1 2" key="1">
    <citation type="submission" date="2015-11" db="EMBL/GenBank/DDBJ databases">
        <title>Expanding the genomic diversity of Burkholderia species for the development of highly accurate diagnostics.</title>
        <authorList>
            <person name="Sahl J."/>
            <person name="Keim P."/>
            <person name="Wagner D."/>
        </authorList>
    </citation>
    <scope>NUCLEOTIDE SEQUENCE [LARGE SCALE GENOMIC DNA]</scope>
    <source>
        <strain evidence="1 2">MSMB782WGS</strain>
    </source>
</reference>
<protein>
    <submittedName>
        <fullName evidence="1">Uncharacterized protein</fullName>
    </submittedName>
</protein>
<sequence>MMKNGLFNHSIIRYEVALGIVGAVIAKCAEDIGEAMRQDPPDEARIEALHARQDELVELRNALAPFDDQRIEEVIRQYGPIARDESIV</sequence>
<comment type="caution">
    <text evidence="1">The sequence shown here is derived from an EMBL/GenBank/DDBJ whole genome shotgun (WGS) entry which is preliminary data.</text>
</comment>
<dbReference type="Proteomes" id="UP000065504">
    <property type="component" value="Unassembled WGS sequence"/>
</dbReference>
<evidence type="ECO:0000313" key="2">
    <source>
        <dbReference type="Proteomes" id="UP000065504"/>
    </source>
</evidence>
<organism evidence="1 2">
    <name type="scientific">Burkholderia ubonensis</name>
    <dbReference type="NCBI Taxonomy" id="101571"/>
    <lineage>
        <taxon>Bacteria</taxon>
        <taxon>Pseudomonadati</taxon>
        <taxon>Pseudomonadota</taxon>
        <taxon>Betaproteobacteria</taxon>
        <taxon>Burkholderiales</taxon>
        <taxon>Burkholderiaceae</taxon>
        <taxon>Burkholderia</taxon>
        <taxon>Burkholderia cepacia complex</taxon>
    </lineage>
</organism>
<dbReference type="EMBL" id="LPLU01000081">
    <property type="protein sequence ID" value="KWK75855.1"/>
    <property type="molecule type" value="Genomic_DNA"/>
</dbReference>
<accession>A0A108CJR7</accession>
<dbReference type="AlphaFoldDB" id="A0A108CJR7"/>
<proteinExistence type="predicted"/>
<evidence type="ECO:0000313" key="1">
    <source>
        <dbReference type="EMBL" id="KWK75855.1"/>
    </source>
</evidence>
<gene>
    <name evidence="1" type="ORF">WM16_13170</name>
</gene>